<reference evidence="2" key="2">
    <citation type="journal article" date="2021" name="PeerJ">
        <title>Extensive microbial diversity within the chicken gut microbiome revealed by metagenomics and culture.</title>
        <authorList>
            <person name="Gilroy R."/>
            <person name="Ravi A."/>
            <person name="Getino M."/>
            <person name="Pursley I."/>
            <person name="Horton D.L."/>
            <person name="Alikhan N.F."/>
            <person name="Baker D."/>
            <person name="Gharbi K."/>
            <person name="Hall N."/>
            <person name="Watson M."/>
            <person name="Adriaenssens E.M."/>
            <person name="Foster-Nyarko E."/>
            <person name="Jarju S."/>
            <person name="Secka A."/>
            <person name="Antonio M."/>
            <person name="Oren A."/>
            <person name="Chaudhuri R.R."/>
            <person name="La Ragione R."/>
            <person name="Hildebrand F."/>
            <person name="Pallen M.J."/>
        </authorList>
    </citation>
    <scope>NUCLEOTIDE SEQUENCE</scope>
    <source>
        <strain evidence="2">6086</strain>
    </source>
</reference>
<dbReference type="SUPFAM" id="SSF55729">
    <property type="entry name" value="Acyl-CoA N-acyltransferases (Nat)"/>
    <property type="match status" value="1"/>
</dbReference>
<dbReference type="EMBL" id="DVJM01000100">
    <property type="protein sequence ID" value="HIS78717.1"/>
    <property type="molecule type" value="Genomic_DNA"/>
</dbReference>
<accession>A0A9D1FS11</accession>
<comment type="caution">
    <text evidence="2">The sequence shown here is derived from an EMBL/GenBank/DDBJ whole genome shotgun (WGS) entry which is preliminary data.</text>
</comment>
<dbReference type="AlphaFoldDB" id="A0A9D1FS11"/>
<proteinExistence type="predicted"/>
<reference evidence="2" key="1">
    <citation type="submission" date="2020-10" db="EMBL/GenBank/DDBJ databases">
        <authorList>
            <person name="Gilroy R."/>
        </authorList>
    </citation>
    <scope>NUCLEOTIDE SEQUENCE</scope>
    <source>
        <strain evidence="2">6086</strain>
    </source>
</reference>
<name>A0A9D1FS11_9FIRM</name>
<feature type="region of interest" description="Disordered" evidence="1">
    <location>
        <begin position="297"/>
        <end position="337"/>
    </location>
</feature>
<gene>
    <name evidence="2" type="ORF">IAD03_05035</name>
</gene>
<feature type="compositionally biased region" description="Acidic residues" evidence="1">
    <location>
        <begin position="303"/>
        <end position="321"/>
    </location>
</feature>
<dbReference type="InterPro" id="IPR016181">
    <property type="entry name" value="Acyl_CoA_acyltransferase"/>
</dbReference>
<evidence type="ECO:0000313" key="2">
    <source>
        <dbReference type="EMBL" id="HIS78717.1"/>
    </source>
</evidence>
<evidence type="ECO:0000313" key="3">
    <source>
        <dbReference type="Proteomes" id="UP000824141"/>
    </source>
</evidence>
<dbReference type="CDD" id="cd04301">
    <property type="entry name" value="NAT_SF"/>
    <property type="match status" value="1"/>
</dbReference>
<dbReference type="Gene3D" id="3.40.630.30">
    <property type="match status" value="1"/>
</dbReference>
<dbReference type="Proteomes" id="UP000824141">
    <property type="component" value="Unassembled WGS sequence"/>
</dbReference>
<sequence>MLITTVTCENKALFESMAPAQWFDLLELPGRFVLGAIDEDDQGQYAAGVLVFEVEEISPEEDAYLIAGTLRWLYVEPQAKGRGVGDALMEEFFRVIGETGGVHLALCDVPMDAEYNELCAFLEDWGFTFSIGDVFETTLPLGELLSNSFFSGNPGLPVVSLSESPSLALSREIDRYTELPSVRSDLPELLPFCDMDVSCALWDKLELKGLMLVLASPNGSLEPLLMRSLSSDPRIVMGLARFAGQKAKEKYPMEKPVRLVCRTQAASSLISFFLPDMQPLLMRRGVCDYAGLWPQEENAPELSEQEEEEVLREFYEGEEPSEGMSGDASMSEEEREE</sequence>
<evidence type="ECO:0000256" key="1">
    <source>
        <dbReference type="SAM" id="MobiDB-lite"/>
    </source>
</evidence>
<organism evidence="2 3">
    <name type="scientific">Candidatus Caccousia stercoris</name>
    <dbReference type="NCBI Taxonomy" id="2840723"/>
    <lineage>
        <taxon>Bacteria</taxon>
        <taxon>Bacillati</taxon>
        <taxon>Bacillota</taxon>
        <taxon>Clostridia</taxon>
        <taxon>Eubacteriales</taxon>
        <taxon>Oscillospiraceae</taxon>
        <taxon>Oscillospiraceae incertae sedis</taxon>
        <taxon>Candidatus Caccousia</taxon>
    </lineage>
</organism>
<evidence type="ECO:0008006" key="4">
    <source>
        <dbReference type="Google" id="ProtNLM"/>
    </source>
</evidence>
<protein>
    <recommendedName>
        <fullName evidence="4">N-acetyltransferase domain-containing protein</fullName>
    </recommendedName>
</protein>